<dbReference type="SFLD" id="SFLDF00273">
    <property type="entry name" value="(dimethylallyl)adenosine_tRNA"/>
    <property type="match status" value="1"/>
</dbReference>
<dbReference type="SFLD" id="SFLDG01061">
    <property type="entry name" value="methylthiotransferase"/>
    <property type="match status" value="1"/>
</dbReference>
<evidence type="ECO:0000256" key="3">
    <source>
        <dbReference type="ARBA" id="ARBA00022485"/>
    </source>
</evidence>
<dbReference type="InterPro" id="IPR020612">
    <property type="entry name" value="Methylthiotransferase_CS"/>
</dbReference>
<dbReference type="NCBIfam" id="TIGR01574">
    <property type="entry name" value="miaB-methiolase"/>
    <property type="match status" value="1"/>
</dbReference>
<dbReference type="PANTHER" id="PTHR43020:SF2">
    <property type="entry name" value="MITOCHONDRIAL TRNA METHYLTHIOTRANSFERASE CDK5RAP1"/>
    <property type="match status" value="1"/>
</dbReference>
<dbReference type="InterPro" id="IPR006638">
    <property type="entry name" value="Elp3/MiaA/NifB-like_rSAM"/>
</dbReference>
<proteinExistence type="inferred from homology"/>
<dbReference type="Gene3D" id="3.80.30.20">
    <property type="entry name" value="tm_1862 like domain"/>
    <property type="match status" value="1"/>
</dbReference>
<dbReference type="EMBL" id="OVEO01000005">
    <property type="protein sequence ID" value="SPQ95981.1"/>
    <property type="molecule type" value="Genomic_DNA"/>
</dbReference>
<dbReference type="FunFam" id="3.40.50.12160:FF:000003">
    <property type="entry name" value="CDK5 regulatory subunit-associated protein 1"/>
    <property type="match status" value="1"/>
</dbReference>
<gene>
    <name evidence="11" type="ORF">PLBR_LOCUS3196</name>
</gene>
<dbReference type="AlphaFoldDB" id="A0A3P3Y743"/>
<dbReference type="InterPro" id="IPR023404">
    <property type="entry name" value="rSAM_horseshoe"/>
</dbReference>
<sequence length="570" mass="63571">MMLSAWRTRVRRCTSLAAKRAKMVPDDGKTVADFIRPRAAGSGPVPDVAMSPTLTFNADRDPIAVPETRSFFIETYGCQMNVSDSEIVEAVLINSGFKRADSVTAADVVLINTCSIRDNAEEKVWSRLYELRALRGRRRGTAVAVLGCMAERLKERLLERDQLVNVVVGPDAYRDLPRLLSVARDGTSAVNVLLSLDETYADIAPVRPASNRVSAFVSIMRGCNNLCSYCIVPYTRGRERSRNADSIISEIQDLSREGFKEVTLLGQNVNSYNDVTGADRGTFTIKDFNLSNPGFSQKTKRASRMGIRFPELLRRCAEVDPEIRIRFTSPHPKDFPLELLQVVAEYPNVCKALHIPAQSGSTSVLERMKRDYSREAYDDLIATVRDKIPGCSLTSDFISGFCGETEEDHHMTLDLIRKTGYTHAFMFAYSQREKTHAHQYLLDDVPDDVKSRRLREVTETHHDLARSNAMRNVGSTQVVLVEGDSKRSSEFLAGRSDSNVKVVFPKIELHGDCDVSKSVPRPGEYVVVNIDSATQRSMVGTPVRRTSLQAVGNDLSMASQFQLNFRPILG</sequence>
<dbReference type="InterPro" id="IPR038135">
    <property type="entry name" value="Methylthiotransferase_N_sf"/>
</dbReference>
<keyword evidence="5" id="KW-0479">Metal-binding</keyword>
<dbReference type="InterPro" id="IPR007197">
    <property type="entry name" value="rSAM"/>
</dbReference>
<evidence type="ECO:0000256" key="1">
    <source>
        <dbReference type="ARBA" id="ARBA00001966"/>
    </source>
</evidence>
<dbReference type="GO" id="GO:0035597">
    <property type="term" value="F:tRNA-2-methylthio-N(6)-dimethylallyladenosine(37) synthase activity"/>
    <property type="evidence" value="ECO:0007669"/>
    <property type="project" value="TreeGrafter"/>
</dbReference>
<evidence type="ECO:0000256" key="2">
    <source>
        <dbReference type="ARBA" id="ARBA00009815"/>
    </source>
</evidence>
<evidence type="ECO:0000256" key="5">
    <source>
        <dbReference type="ARBA" id="ARBA00022723"/>
    </source>
</evidence>
<comment type="similarity">
    <text evidence="2">Belongs to the methylthiotransferase family. MiaB subfamily.</text>
</comment>
<name>A0A3P3Y743_PLABS</name>
<dbReference type="GO" id="GO:0005829">
    <property type="term" value="C:cytosol"/>
    <property type="evidence" value="ECO:0007669"/>
    <property type="project" value="TreeGrafter"/>
</dbReference>
<dbReference type="InterPro" id="IPR002792">
    <property type="entry name" value="TRAM_dom"/>
</dbReference>
<dbReference type="PROSITE" id="PS50926">
    <property type="entry name" value="TRAM"/>
    <property type="match status" value="1"/>
</dbReference>
<evidence type="ECO:0000313" key="11">
    <source>
        <dbReference type="EMBL" id="SPQ95981.1"/>
    </source>
</evidence>
<dbReference type="InterPro" id="IPR005839">
    <property type="entry name" value="Methylthiotransferase"/>
</dbReference>
<dbReference type="Pfam" id="PF01938">
    <property type="entry name" value="TRAM"/>
    <property type="match status" value="1"/>
</dbReference>
<feature type="domain" description="Radical SAM core" evidence="10">
    <location>
        <begin position="209"/>
        <end position="467"/>
    </location>
</feature>
<feature type="domain" description="TRAM" evidence="8">
    <location>
        <begin position="470"/>
        <end position="544"/>
    </location>
</feature>
<dbReference type="GO" id="GO:0005739">
    <property type="term" value="C:mitochondrion"/>
    <property type="evidence" value="ECO:0007669"/>
    <property type="project" value="TreeGrafter"/>
</dbReference>
<dbReference type="NCBIfam" id="TIGR00089">
    <property type="entry name" value="MiaB/RimO family radical SAM methylthiotransferase"/>
    <property type="match status" value="1"/>
</dbReference>
<geneLocation type="mitochondrion" evidence="11"/>
<dbReference type="SFLD" id="SFLDG01082">
    <property type="entry name" value="B12-binding_domain_containing"/>
    <property type="match status" value="1"/>
</dbReference>
<keyword evidence="6" id="KW-0408">Iron</keyword>
<evidence type="ECO:0000259" key="8">
    <source>
        <dbReference type="PROSITE" id="PS50926"/>
    </source>
</evidence>
<evidence type="ECO:0008006" key="13">
    <source>
        <dbReference type="Google" id="ProtNLM"/>
    </source>
</evidence>
<dbReference type="FunFam" id="3.80.30.20:FF:000001">
    <property type="entry name" value="tRNA-2-methylthio-N(6)-dimethylallyladenosine synthase 2"/>
    <property type="match status" value="1"/>
</dbReference>
<comment type="cofactor">
    <cofactor evidence="1">
        <name>[4Fe-4S] cluster</name>
        <dbReference type="ChEBI" id="CHEBI:49883"/>
    </cofactor>
</comment>
<keyword evidence="4" id="KW-0949">S-adenosyl-L-methionine</keyword>
<dbReference type="Pfam" id="PF04055">
    <property type="entry name" value="Radical_SAM"/>
    <property type="match status" value="1"/>
</dbReference>
<dbReference type="GO" id="GO:0051539">
    <property type="term" value="F:4 iron, 4 sulfur cluster binding"/>
    <property type="evidence" value="ECO:0007669"/>
    <property type="project" value="UniProtKB-KW"/>
</dbReference>
<keyword evidence="3" id="KW-0004">4Fe-4S</keyword>
<dbReference type="Gene3D" id="3.40.50.12160">
    <property type="entry name" value="Methylthiotransferase, N-terminal domain"/>
    <property type="match status" value="1"/>
</dbReference>
<dbReference type="PROSITE" id="PS01278">
    <property type="entry name" value="MTTASE_RADICAL"/>
    <property type="match status" value="1"/>
</dbReference>
<evidence type="ECO:0000256" key="6">
    <source>
        <dbReference type="ARBA" id="ARBA00023004"/>
    </source>
</evidence>
<protein>
    <recommendedName>
        <fullName evidence="13">CDK5RAP1-like protein</fullName>
    </recommendedName>
</protein>
<feature type="domain" description="MTTase N-terminal" evidence="9">
    <location>
        <begin position="69"/>
        <end position="185"/>
    </location>
</feature>
<dbReference type="InterPro" id="IPR006463">
    <property type="entry name" value="MiaB_methiolase"/>
</dbReference>
<accession>A0A3P3Y743</accession>
<evidence type="ECO:0000259" key="9">
    <source>
        <dbReference type="PROSITE" id="PS51449"/>
    </source>
</evidence>
<dbReference type="PROSITE" id="PS51449">
    <property type="entry name" value="MTTASE_N"/>
    <property type="match status" value="1"/>
</dbReference>
<dbReference type="GO" id="GO:0046872">
    <property type="term" value="F:metal ion binding"/>
    <property type="evidence" value="ECO:0007669"/>
    <property type="project" value="UniProtKB-KW"/>
</dbReference>
<evidence type="ECO:0000256" key="7">
    <source>
        <dbReference type="ARBA" id="ARBA00023014"/>
    </source>
</evidence>
<keyword evidence="7" id="KW-0411">Iron-sulfur</keyword>
<dbReference type="InterPro" id="IPR058240">
    <property type="entry name" value="rSAM_sf"/>
</dbReference>
<reference evidence="11 12" key="1">
    <citation type="submission" date="2018-03" db="EMBL/GenBank/DDBJ databases">
        <authorList>
            <person name="Fogelqvist J."/>
        </authorList>
    </citation>
    <scope>NUCLEOTIDE SEQUENCE [LARGE SCALE GENOMIC DNA]</scope>
</reference>
<dbReference type="SFLD" id="SFLDS00029">
    <property type="entry name" value="Radical_SAM"/>
    <property type="match status" value="1"/>
</dbReference>
<organism evidence="11 12">
    <name type="scientific">Plasmodiophora brassicae</name>
    <name type="common">Clubroot disease agent</name>
    <dbReference type="NCBI Taxonomy" id="37360"/>
    <lineage>
        <taxon>Eukaryota</taxon>
        <taxon>Sar</taxon>
        <taxon>Rhizaria</taxon>
        <taxon>Endomyxa</taxon>
        <taxon>Phytomyxea</taxon>
        <taxon>Plasmodiophorida</taxon>
        <taxon>Plasmodiophoridae</taxon>
        <taxon>Plasmodiophora</taxon>
    </lineage>
</organism>
<evidence type="ECO:0000313" key="12">
    <source>
        <dbReference type="Proteomes" id="UP000290189"/>
    </source>
</evidence>
<evidence type="ECO:0000256" key="4">
    <source>
        <dbReference type="ARBA" id="ARBA00022691"/>
    </source>
</evidence>
<dbReference type="PROSITE" id="PS51918">
    <property type="entry name" value="RADICAL_SAM"/>
    <property type="match status" value="1"/>
</dbReference>
<dbReference type="Pfam" id="PF00919">
    <property type="entry name" value="UPF0004"/>
    <property type="match status" value="1"/>
</dbReference>
<dbReference type="SFLD" id="SFLDF00413">
    <property type="entry name" value="CDK5RAP1"/>
    <property type="match status" value="1"/>
</dbReference>
<keyword evidence="11" id="KW-0496">Mitochondrion</keyword>
<dbReference type="SUPFAM" id="SSF102114">
    <property type="entry name" value="Radical SAM enzymes"/>
    <property type="match status" value="1"/>
</dbReference>
<evidence type="ECO:0000259" key="10">
    <source>
        <dbReference type="PROSITE" id="PS51918"/>
    </source>
</evidence>
<dbReference type="InterPro" id="IPR013848">
    <property type="entry name" value="Methylthiotransferase_N"/>
</dbReference>
<dbReference type="Proteomes" id="UP000290189">
    <property type="component" value="Unassembled WGS sequence"/>
</dbReference>
<dbReference type="PANTHER" id="PTHR43020">
    <property type="entry name" value="CDK5 REGULATORY SUBUNIT-ASSOCIATED PROTEIN 1"/>
    <property type="match status" value="1"/>
</dbReference>
<dbReference type="SMART" id="SM00729">
    <property type="entry name" value="Elp3"/>
    <property type="match status" value="1"/>
</dbReference>